<dbReference type="InterPro" id="IPR012341">
    <property type="entry name" value="6hp_glycosidase-like_sf"/>
</dbReference>
<reference evidence="3 4" key="1">
    <citation type="journal article" date="2019" name="Int. J. Syst. Evol. Microbiol.">
        <title>The Global Catalogue of Microorganisms (GCM) 10K type strain sequencing project: providing services to taxonomists for standard genome sequencing and annotation.</title>
        <authorList>
            <consortium name="The Broad Institute Genomics Platform"/>
            <consortium name="The Broad Institute Genome Sequencing Center for Infectious Disease"/>
            <person name="Wu L."/>
            <person name="Ma J."/>
        </authorList>
    </citation>
    <scope>NUCLEOTIDE SEQUENCE [LARGE SCALE GENOMIC DNA]</scope>
    <source>
        <strain evidence="3 4">CGMCC 1.12554</strain>
    </source>
</reference>
<comment type="similarity">
    <text evidence="1">Belongs to the N-acylglucosamine 2-epimerase family.</text>
</comment>
<evidence type="ECO:0000313" key="3">
    <source>
        <dbReference type="EMBL" id="MFC7323707.1"/>
    </source>
</evidence>
<proteinExistence type="inferred from homology"/>
<dbReference type="Proteomes" id="UP001596545">
    <property type="component" value="Unassembled WGS sequence"/>
</dbReference>
<comment type="caution">
    <text evidence="3">The sequence shown here is derived from an EMBL/GenBank/DDBJ whole genome shotgun (WGS) entry which is preliminary data.</text>
</comment>
<accession>A0ABD6AHN7</accession>
<dbReference type="InterPro" id="IPR010819">
    <property type="entry name" value="AGE/CE"/>
</dbReference>
<sequence length="393" mass="45671">MGMWRDSDWLQSHIQRILEFYHPDCIDTAHGGYIAQFDEETGDIYEKRSKHLVATCRFITNYSIGHRVLDRNWCQSACEHGLDFLLDYHHDETQGGFHWIVEGREPIDSKRVCYGHAFVLLALARAKEADIVSWDIPLVETTDFVMERFWEDEHGLCKSEYDSTWTRPEAYRGQNANMHMCEALIAVYEATHDDQYLDDALTIAEALTVALTQKTDGLIWEHYAPTWEHDFMYNRETPNDTFRPWGYQPGHQIEWAKLLAILSRHSEADWLIRRAEELFRLSIDYGWDSDRGGFYYSFDREGAPVVTEKYSWEVAEAIGAAAALYERTGDSQYLDWYDTFWQYATTHMTNSEFGNWYTKVTETNEPVPTTEGIAVEPGYHPIGACTEALRSIA</sequence>
<dbReference type="Pfam" id="PF07221">
    <property type="entry name" value="GlcNAc_2-epim"/>
    <property type="match status" value="1"/>
</dbReference>
<dbReference type="InterPro" id="IPR008928">
    <property type="entry name" value="6-hairpin_glycosidase_sf"/>
</dbReference>
<evidence type="ECO:0000313" key="4">
    <source>
        <dbReference type="Proteomes" id="UP001596545"/>
    </source>
</evidence>
<evidence type="ECO:0000256" key="1">
    <source>
        <dbReference type="ARBA" id="ARBA00008558"/>
    </source>
</evidence>
<dbReference type="SUPFAM" id="SSF48208">
    <property type="entry name" value="Six-hairpin glycosidases"/>
    <property type="match status" value="1"/>
</dbReference>
<keyword evidence="2" id="KW-0413">Isomerase</keyword>
<protein>
    <submittedName>
        <fullName evidence="3">AGE family epimerase/isomerase</fullName>
    </submittedName>
</protein>
<dbReference type="Gene3D" id="1.50.10.10">
    <property type="match status" value="1"/>
</dbReference>
<gene>
    <name evidence="3" type="ORF">ACFQMF_03820</name>
</gene>
<dbReference type="RefSeq" id="WP_256407619.1">
    <property type="nucleotide sequence ID" value="NZ_JANHDN010000001.1"/>
</dbReference>
<dbReference type="PANTHER" id="PTHR15108">
    <property type="entry name" value="N-ACYLGLUCOSAMINE-2-EPIMERASE"/>
    <property type="match status" value="1"/>
</dbReference>
<name>A0ABD6AHN7_9EURY</name>
<dbReference type="GO" id="GO:0016853">
    <property type="term" value="F:isomerase activity"/>
    <property type="evidence" value="ECO:0007669"/>
    <property type="project" value="UniProtKB-KW"/>
</dbReference>
<keyword evidence="4" id="KW-1185">Reference proteome</keyword>
<dbReference type="AlphaFoldDB" id="A0ABD6AHN7"/>
<organism evidence="3 4">
    <name type="scientific">Halorubrum rutilum</name>
    <dbReference type="NCBI Taxonomy" id="1364933"/>
    <lineage>
        <taxon>Archaea</taxon>
        <taxon>Methanobacteriati</taxon>
        <taxon>Methanobacteriota</taxon>
        <taxon>Stenosarchaea group</taxon>
        <taxon>Halobacteria</taxon>
        <taxon>Halobacteriales</taxon>
        <taxon>Haloferacaceae</taxon>
        <taxon>Halorubrum</taxon>
    </lineage>
</organism>
<dbReference type="EMBL" id="JBHTBL010000002">
    <property type="protein sequence ID" value="MFC7323707.1"/>
    <property type="molecule type" value="Genomic_DNA"/>
</dbReference>
<evidence type="ECO:0000256" key="2">
    <source>
        <dbReference type="ARBA" id="ARBA00023235"/>
    </source>
</evidence>